<dbReference type="InterPro" id="IPR029787">
    <property type="entry name" value="Nucleotide_cyclase"/>
</dbReference>
<feature type="domain" description="PAS" evidence="5">
    <location>
        <begin position="330"/>
        <end position="376"/>
    </location>
</feature>
<evidence type="ECO:0000259" key="5">
    <source>
        <dbReference type="PROSITE" id="PS50112"/>
    </source>
</evidence>
<dbReference type="SUPFAM" id="SSF141868">
    <property type="entry name" value="EAL domain-like"/>
    <property type="match status" value="1"/>
</dbReference>
<dbReference type="SMART" id="SM00091">
    <property type="entry name" value="PAS"/>
    <property type="match status" value="2"/>
</dbReference>
<dbReference type="FunFam" id="3.20.20.450:FF:000001">
    <property type="entry name" value="Cyclic di-GMP phosphodiesterase yahA"/>
    <property type="match status" value="1"/>
</dbReference>
<dbReference type="InterPro" id="IPR035919">
    <property type="entry name" value="EAL_sf"/>
</dbReference>
<dbReference type="SUPFAM" id="SSF55785">
    <property type="entry name" value="PYP-like sensor domain (PAS domain)"/>
    <property type="match status" value="2"/>
</dbReference>
<protein>
    <recommendedName>
        <fullName evidence="2">cyclic-guanylate-specific phosphodiesterase</fullName>
        <ecNumber evidence="2">3.1.4.52</ecNumber>
    </recommendedName>
</protein>
<dbReference type="CDD" id="cd00130">
    <property type="entry name" value="PAS"/>
    <property type="match status" value="2"/>
</dbReference>
<dbReference type="Pfam" id="PF13426">
    <property type="entry name" value="PAS_9"/>
    <property type="match status" value="1"/>
</dbReference>
<dbReference type="Pfam" id="PF00563">
    <property type="entry name" value="EAL"/>
    <property type="match status" value="1"/>
</dbReference>
<evidence type="ECO:0000259" key="6">
    <source>
        <dbReference type="PROSITE" id="PS50113"/>
    </source>
</evidence>
<comment type="cofactor">
    <cofactor evidence="1">
        <name>Mg(2+)</name>
        <dbReference type="ChEBI" id="CHEBI:18420"/>
    </cofactor>
</comment>
<reference evidence="9 10" key="1">
    <citation type="submission" date="2006-03" db="EMBL/GenBank/DDBJ databases">
        <title>Complete sequence of Shewanella denitrificans OS217.</title>
        <authorList>
            <consortium name="US DOE Joint Genome Institute"/>
            <person name="Copeland A."/>
            <person name="Lucas S."/>
            <person name="Lapidus A."/>
            <person name="Barry K."/>
            <person name="Detter J.C."/>
            <person name="Glavina del Rio T."/>
            <person name="Hammon N."/>
            <person name="Israni S."/>
            <person name="Dalin E."/>
            <person name="Tice H."/>
            <person name="Pitluck S."/>
            <person name="Brettin T."/>
            <person name="Bruce D."/>
            <person name="Han C."/>
            <person name="Tapia R."/>
            <person name="Gilna P."/>
            <person name="Kiss H."/>
            <person name="Schmutz J."/>
            <person name="Larimer F."/>
            <person name="Land M."/>
            <person name="Hauser L."/>
            <person name="Kyrpides N."/>
            <person name="Lykidis A."/>
            <person name="Richardson P."/>
        </authorList>
    </citation>
    <scope>NUCLEOTIDE SEQUENCE [LARGE SCALE GENOMIC DNA]</scope>
    <source>
        <strain evidence="10">OS217 / ATCC BAA-1090 / DSM 15013</strain>
    </source>
</reference>
<keyword evidence="3" id="KW-0973">c-di-GMP</keyword>
<dbReference type="SMART" id="SM00267">
    <property type="entry name" value="GGDEF"/>
    <property type="match status" value="1"/>
</dbReference>
<dbReference type="InterPro" id="IPR013656">
    <property type="entry name" value="PAS_4"/>
</dbReference>
<dbReference type="InterPro" id="IPR000014">
    <property type="entry name" value="PAS"/>
</dbReference>
<evidence type="ECO:0000313" key="10">
    <source>
        <dbReference type="Proteomes" id="UP000001982"/>
    </source>
</evidence>
<dbReference type="eggNOG" id="COG5001">
    <property type="taxonomic scope" value="Bacteria"/>
</dbReference>
<dbReference type="GO" id="GO:0071732">
    <property type="term" value="P:cellular response to nitric oxide"/>
    <property type="evidence" value="ECO:0007669"/>
    <property type="project" value="UniProtKB-ARBA"/>
</dbReference>
<dbReference type="InterPro" id="IPR000160">
    <property type="entry name" value="GGDEF_dom"/>
</dbReference>
<feature type="domain" description="PAC" evidence="6">
    <location>
        <begin position="403"/>
        <end position="455"/>
    </location>
</feature>
<keyword evidence="10" id="KW-1185">Reference proteome</keyword>
<dbReference type="CDD" id="cd01949">
    <property type="entry name" value="GGDEF"/>
    <property type="match status" value="1"/>
</dbReference>
<evidence type="ECO:0000256" key="4">
    <source>
        <dbReference type="ARBA" id="ARBA00051114"/>
    </source>
</evidence>
<feature type="domain" description="PAC" evidence="6">
    <location>
        <begin position="281"/>
        <end position="333"/>
    </location>
</feature>
<comment type="catalytic activity">
    <reaction evidence="4">
        <text>3',3'-c-di-GMP + H2O = 5'-phosphoguanylyl(3'-&gt;5')guanosine + H(+)</text>
        <dbReference type="Rhea" id="RHEA:24902"/>
        <dbReference type="ChEBI" id="CHEBI:15377"/>
        <dbReference type="ChEBI" id="CHEBI:15378"/>
        <dbReference type="ChEBI" id="CHEBI:58754"/>
        <dbReference type="ChEBI" id="CHEBI:58805"/>
        <dbReference type="EC" id="3.1.4.52"/>
    </reaction>
    <physiologicalReaction direction="left-to-right" evidence="4">
        <dbReference type="Rhea" id="RHEA:24903"/>
    </physiologicalReaction>
</comment>
<dbReference type="SMART" id="SM00052">
    <property type="entry name" value="EAL"/>
    <property type="match status" value="1"/>
</dbReference>
<dbReference type="InterPro" id="IPR052155">
    <property type="entry name" value="Biofilm_reg_signaling"/>
</dbReference>
<dbReference type="HOGENOM" id="CLU_000445_70_20_6"/>
<dbReference type="InterPro" id="IPR001633">
    <property type="entry name" value="EAL_dom"/>
</dbReference>
<dbReference type="AlphaFoldDB" id="Q12PF1"/>
<dbReference type="SUPFAM" id="SSF55073">
    <property type="entry name" value="Nucleotide cyclase"/>
    <property type="match status" value="1"/>
</dbReference>
<dbReference type="Proteomes" id="UP000001982">
    <property type="component" value="Chromosome"/>
</dbReference>
<dbReference type="CDD" id="cd01948">
    <property type="entry name" value="EAL"/>
    <property type="match status" value="1"/>
</dbReference>
<dbReference type="Pfam" id="PF08448">
    <property type="entry name" value="PAS_4"/>
    <property type="match status" value="1"/>
</dbReference>
<evidence type="ECO:0000256" key="1">
    <source>
        <dbReference type="ARBA" id="ARBA00001946"/>
    </source>
</evidence>
<evidence type="ECO:0000256" key="3">
    <source>
        <dbReference type="ARBA" id="ARBA00022636"/>
    </source>
</evidence>
<feature type="domain" description="PAS" evidence="5">
    <location>
        <begin position="207"/>
        <end position="277"/>
    </location>
</feature>
<name>Q12PF1_SHEDO</name>
<dbReference type="Gene3D" id="3.30.70.270">
    <property type="match status" value="1"/>
</dbReference>
<evidence type="ECO:0000313" key="9">
    <source>
        <dbReference type="EMBL" id="ABE54675.1"/>
    </source>
</evidence>
<dbReference type="SMART" id="SM00086">
    <property type="entry name" value="PAC"/>
    <property type="match status" value="1"/>
</dbReference>
<dbReference type="PROSITE" id="PS50113">
    <property type="entry name" value="PAC"/>
    <property type="match status" value="2"/>
</dbReference>
<dbReference type="InterPro" id="IPR000700">
    <property type="entry name" value="PAS-assoc_C"/>
</dbReference>
<dbReference type="EC" id="3.1.4.52" evidence="2"/>
<dbReference type="InterPro" id="IPR035965">
    <property type="entry name" value="PAS-like_dom_sf"/>
</dbReference>
<accession>Q12PF1</accession>
<dbReference type="RefSeq" id="WP_011495833.1">
    <property type="nucleotide sequence ID" value="NC_007954.1"/>
</dbReference>
<proteinExistence type="predicted"/>
<dbReference type="InterPro" id="IPR043128">
    <property type="entry name" value="Rev_trsase/Diguanyl_cyclase"/>
</dbReference>
<dbReference type="FunFam" id="3.30.70.270:FF:000001">
    <property type="entry name" value="Diguanylate cyclase domain protein"/>
    <property type="match status" value="1"/>
</dbReference>
<organism evidence="9 10">
    <name type="scientific">Shewanella denitrificans (strain OS217 / ATCC BAA-1090 / DSM 15013)</name>
    <dbReference type="NCBI Taxonomy" id="318161"/>
    <lineage>
        <taxon>Bacteria</taxon>
        <taxon>Pseudomonadati</taxon>
        <taxon>Pseudomonadota</taxon>
        <taxon>Gammaproteobacteria</taxon>
        <taxon>Alteromonadales</taxon>
        <taxon>Shewanellaceae</taxon>
        <taxon>Shewanella</taxon>
    </lineage>
</organism>
<evidence type="ECO:0000259" key="8">
    <source>
        <dbReference type="PROSITE" id="PS50887"/>
    </source>
</evidence>
<dbReference type="PROSITE" id="PS50887">
    <property type="entry name" value="GGDEF"/>
    <property type="match status" value="1"/>
</dbReference>
<dbReference type="OrthoDB" id="6597954at2"/>
<gene>
    <name evidence="9" type="ordered locus">Sden_1389</name>
</gene>
<dbReference type="STRING" id="318161.Sden_1389"/>
<dbReference type="InterPro" id="IPR001610">
    <property type="entry name" value="PAC"/>
</dbReference>
<feature type="domain" description="EAL" evidence="7">
    <location>
        <begin position="629"/>
        <end position="883"/>
    </location>
</feature>
<dbReference type="GO" id="GO:0071111">
    <property type="term" value="F:cyclic-guanylate-specific phosphodiesterase activity"/>
    <property type="evidence" value="ECO:0007669"/>
    <property type="project" value="UniProtKB-EC"/>
</dbReference>
<dbReference type="PROSITE" id="PS50112">
    <property type="entry name" value="PAS"/>
    <property type="match status" value="2"/>
</dbReference>
<evidence type="ECO:0000256" key="2">
    <source>
        <dbReference type="ARBA" id="ARBA00012282"/>
    </source>
</evidence>
<sequence>MNWHDFSELQKRQWQHDIDLVASLTEGAIVLLSSEQGAIQEPSHDDSNESAVVISFAVDANNTLDSWKMDDLAQLDTKAKASPQGVVGYYEFGADTGPTAKALKHKKLSIIDVEATKPGIVEVNQHISAFAKPLTWPSGVHFATLCALRKPPLMLNNTMLQLANLLCEHLQLKLNQESPAIPFILPSLSSEDGNENAQVSIDRSAPKGMDLQVFIDSFEEHVWIKNPQGVYVFCNRRVEQAWGRSKQDILGKTDLELFDEALAQRFIEGDKLAIAQGGPVIVAECKDRDQLSQSTWLETFKTPAVTAEGELVGVIGVTRNIAKHKAAEEQLNLAATVFSNTVEGVVITDRKGFITEVNSAFTKITGYELDEVKGKNPNVLSSGHHDQLFFEKLWNTLLIQGRWQGEIWNRRKNGEVYPQEITISAVYDDNDTIAYFVAVFTDVSEQRNTQAKLDKLSLHDPLTQLPNRAQFMSRIDNAIYYAKQEGTQLAVVFIDVDFFKHINDSLGHVAGDTILVELANRLSSILHPGAVLSRLGGDEFSLLTNMASTDNLIAIVNRIFSVFEAPFSCSNGQSIRLTASMGLALYPSDGKDNDGLLRNADAAMHRAKQDGRNNYAFYTEAMTQESVRLLQLQSALHEGLKMQRFSLVYQPKVDLHSLETMGFEALLRWNDPILGSVSPAVFIPIAEKTGLINEIGMWVLKTACEQGVRWLSQGKLFNRIAVNVASLQLQRNSFVDDVQQVLLDTGLPAQHLELEVTESCMLQNPAEAIIELKRLREMGITLAMDDFGTGYSSLSYLKKLPLDKLKIDRSFIKNIVQDANNAAIAKAVIALGHALNLQIVAEGVETKEQAEFLRLNDCEQAQGYYFSHPKPSHELDDFLENSPPIKIR</sequence>
<dbReference type="PROSITE" id="PS50883">
    <property type="entry name" value="EAL"/>
    <property type="match status" value="1"/>
</dbReference>
<dbReference type="KEGG" id="sdn:Sden_1389"/>
<dbReference type="NCBIfam" id="TIGR00229">
    <property type="entry name" value="sensory_box"/>
    <property type="match status" value="2"/>
</dbReference>
<dbReference type="PANTHER" id="PTHR44757:SF2">
    <property type="entry name" value="BIOFILM ARCHITECTURE MAINTENANCE PROTEIN MBAA"/>
    <property type="match status" value="1"/>
</dbReference>
<evidence type="ECO:0000259" key="7">
    <source>
        <dbReference type="PROSITE" id="PS50883"/>
    </source>
</evidence>
<dbReference type="EMBL" id="CP000302">
    <property type="protein sequence ID" value="ABE54675.1"/>
    <property type="molecule type" value="Genomic_DNA"/>
</dbReference>
<dbReference type="Gene3D" id="3.20.20.450">
    <property type="entry name" value="EAL domain"/>
    <property type="match status" value="1"/>
</dbReference>
<dbReference type="NCBIfam" id="TIGR00254">
    <property type="entry name" value="GGDEF"/>
    <property type="match status" value="1"/>
</dbReference>
<dbReference type="Pfam" id="PF00990">
    <property type="entry name" value="GGDEF"/>
    <property type="match status" value="1"/>
</dbReference>
<dbReference type="Gene3D" id="3.30.450.20">
    <property type="entry name" value="PAS domain"/>
    <property type="match status" value="2"/>
</dbReference>
<feature type="domain" description="GGDEF" evidence="8">
    <location>
        <begin position="487"/>
        <end position="620"/>
    </location>
</feature>
<dbReference type="PANTHER" id="PTHR44757">
    <property type="entry name" value="DIGUANYLATE CYCLASE DGCP"/>
    <property type="match status" value="1"/>
</dbReference>